<protein>
    <submittedName>
        <fullName evidence="3">Uncharacterized protein</fullName>
    </submittedName>
</protein>
<proteinExistence type="predicted"/>
<keyword evidence="2" id="KW-1133">Transmembrane helix</keyword>
<keyword evidence="2" id="KW-0812">Transmembrane</keyword>
<feature type="transmembrane region" description="Helical" evidence="2">
    <location>
        <begin position="67"/>
        <end position="88"/>
    </location>
</feature>
<evidence type="ECO:0000313" key="3">
    <source>
        <dbReference type="EMBL" id="MED6252941.1"/>
    </source>
</evidence>
<feature type="compositionally biased region" description="Low complexity" evidence="1">
    <location>
        <begin position="39"/>
        <end position="55"/>
    </location>
</feature>
<reference evidence="3 4" key="1">
    <citation type="submission" date="2021-07" db="EMBL/GenBank/DDBJ databases">
        <authorList>
            <person name="Palmer J.M."/>
        </authorList>
    </citation>
    <scope>NUCLEOTIDE SEQUENCE [LARGE SCALE GENOMIC DNA]</scope>
    <source>
        <strain evidence="3 4">AT_MEX2019</strain>
        <tissue evidence="3">Muscle</tissue>
    </source>
</reference>
<dbReference type="Proteomes" id="UP001345963">
    <property type="component" value="Unassembled WGS sequence"/>
</dbReference>
<evidence type="ECO:0000256" key="1">
    <source>
        <dbReference type="SAM" id="MobiDB-lite"/>
    </source>
</evidence>
<sequence length="102" mass="10881">MEGDDVTLSCQTKTPSNLPAAFIKDGSLIRTEPAEKPGTRAPPTTEAPPTLVAPPSGSSTSHLISRVVLHLVVFCPYFTSTLLLVSFYRSRATGNSLTHLLT</sequence>
<evidence type="ECO:0000313" key="4">
    <source>
        <dbReference type="Proteomes" id="UP001345963"/>
    </source>
</evidence>
<accession>A0ABU7BR52</accession>
<dbReference type="EMBL" id="JAHUTI010063133">
    <property type="protein sequence ID" value="MED6252941.1"/>
    <property type="molecule type" value="Genomic_DNA"/>
</dbReference>
<name>A0ABU7BR52_9TELE</name>
<organism evidence="3 4">
    <name type="scientific">Ataeniobius toweri</name>
    <dbReference type="NCBI Taxonomy" id="208326"/>
    <lineage>
        <taxon>Eukaryota</taxon>
        <taxon>Metazoa</taxon>
        <taxon>Chordata</taxon>
        <taxon>Craniata</taxon>
        <taxon>Vertebrata</taxon>
        <taxon>Euteleostomi</taxon>
        <taxon>Actinopterygii</taxon>
        <taxon>Neopterygii</taxon>
        <taxon>Teleostei</taxon>
        <taxon>Neoteleostei</taxon>
        <taxon>Acanthomorphata</taxon>
        <taxon>Ovalentaria</taxon>
        <taxon>Atherinomorphae</taxon>
        <taxon>Cyprinodontiformes</taxon>
        <taxon>Goodeidae</taxon>
        <taxon>Ataeniobius</taxon>
    </lineage>
</organism>
<gene>
    <name evidence="3" type="ORF">ATANTOWER_019661</name>
</gene>
<feature type="region of interest" description="Disordered" evidence="1">
    <location>
        <begin position="24"/>
        <end position="60"/>
    </location>
</feature>
<keyword evidence="2" id="KW-0472">Membrane</keyword>
<evidence type="ECO:0000256" key="2">
    <source>
        <dbReference type="SAM" id="Phobius"/>
    </source>
</evidence>
<comment type="caution">
    <text evidence="3">The sequence shown here is derived from an EMBL/GenBank/DDBJ whole genome shotgun (WGS) entry which is preliminary data.</text>
</comment>
<keyword evidence="4" id="KW-1185">Reference proteome</keyword>